<keyword evidence="6" id="KW-0460">Magnesium</keyword>
<dbReference type="OMA" id="KEVDRWH"/>
<keyword evidence="8" id="KW-1185">Reference proteome</keyword>
<dbReference type="EMBL" id="ASPP01010925">
    <property type="protein sequence ID" value="ETO22218.1"/>
    <property type="molecule type" value="Genomic_DNA"/>
</dbReference>
<dbReference type="GO" id="GO:0005737">
    <property type="term" value="C:cytoplasm"/>
    <property type="evidence" value="ECO:0007669"/>
    <property type="project" value="InterPro"/>
</dbReference>
<organism evidence="7 8">
    <name type="scientific">Reticulomyxa filosa</name>
    <dbReference type="NCBI Taxonomy" id="46433"/>
    <lineage>
        <taxon>Eukaryota</taxon>
        <taxon>Sar</taxon>
        <taxon>Rhizaria</taxon>
        <taxon>Retaria</taxon>
        <taxon>Foraminifera</taxon>
        <taxon>Monothalamids</taxon>
        <taxon>Reticulomyxidae</taxon>
        <taxon>Reticulomyxa</taxon>
    </lineage>
</organism>
<dbReference type="Proteomes" id="UP000023152">
    <property type="component" value="Unassembled WGS sequence"/>
</dbReference>
<evidence type="ECO:0000256" key="2">
    <source>
        <dbReference type="ARBA" id="ARBA00006220"/>
    </source>
</evidence>
<dbReference type="GO" id="GO:0004427">
    <property type="term" value="F:inorganic diphosphate phosphatase activity"/>
    <property type="evidence" value="ECO:0007669"/>
    <property type="project" value="UniProtKB-EC"/>
</dbReference>
<evidence type="ECO:0000256" key="6">
    <source>
        <dbReference type="ARBA" id="ARBA00022842"/>
    </source>
</evidence>
<comment type="cofactor">
    <cofactor evidence="1">
        <name>Mg(2+)</name>
        <dbReference type="ChEBI" id="CHEBI:18420"/>
    </cofactor>
</comment>
<proteinExistence type="inferred from homology"/>
<keyword evidence="4" id="KW-0479">Metal-binding</keyword>
<dbReference type="GO" id="GO:0000287">
    <property type="term" value="F:magnesium ion binding"/>
    <property type="evidence" value="ECO:0007669"/>
    <property type="project" value="InterPro"/>
</dbReference>
<dbReference type="OrthoDB" id="1608002at2759"/>
<evidence type="ECO:0000256" key="4">
    <source>
        <dbReference type="ARBA" id="ARBA00022723"/>
    </source>
</evidence>
<dbReference type="Gene3D" id="3.90.80.10">
    <property type="entry name" value="Inorganic pyrophosphatase"/>
    <property type="match status" value="1"/>
</dbReference>
<dbReference type="PROSITE" id="PS00387">
    <property type="entry name" value="PPASE"/>
    <property type="match status" value="1"/>
</dbReference>
<evidence type="ECO:0000313" key="8">
    <source>
        <dbReference type="Proteomes" id="UP000023152"/>
    </source>
</evidence>
<dbReference type="GO" id="GO:0006796">
    <property type="term" value="P:phosphate-containing compound metabolic process"/>
    <property type="evidence" value="ECO:0007669"/>
    <property type="project" value="InterPro"/>
</dbReference>
<comment type="similarity">
    <text evidence="2">Belongs to the PPase family.</text>
</comment>
<evidence type="ECO:0000313" key="7">
    <source>
        <dbReference type="EMBL" id="ETO22218.1"/>
    </source>
</evidence>
<comment type="caution">
    <text evidence="7">The sequence shown here is derived from an EMBL/GenBank/DDBJ whole genome shotgun (WGS) entry which is preliminary data.</text>
</comment>
<dbReference type="InterPro" id="IPR036649">
    <property type="entry name" value="Pyrophosphatase_sf"/>
</dbReference>
<dbReference type="EC" id="3.6.1.1" evidence="3"/>
<dbReference type="PANTHER" id="PTHR10286">
    <property type="entry name" value="INORGANIC PYROPHOSPHATASE"/>
    <property type="match status" value="1"/>
</dbReference>
<dbReference type="CDD" id="cd00412">
    <property type="entry name" value="pyrophosphatase"/>
    <property type="match status" value="1"/>
</dbReference>
<reference evidence="7 8" key="1">
    <citation type="journal article" date="2013" name="Curr. Biol.">
        <title>The Genome of the Foraminiferan Reticulomyxa filosa.</title>
        <authorList>
            <person name="Glockner G."/>
            <person name="Hulsmann N."/>
            <person name="Schleicher M."/>
            <person name="Noegel A.A."/>
            <person name="Eichinger L."/>
            <person name="Gallinger C."/>
            <person name="Pawlowski J."/>
            <person name="Sierra R."/>
            <person name="Euteneuer U."/>
            <person name="Pillet L."/>
            <person name="Moustafa A."/>
            <person name="Platzer M."/>
            <person name="Groth M."/>
            <person name="Szafranski K."/>
            <person name="Schliwa M."/>
        </authorList>
    </citation>
    <scope>NUCLEOTIDE SEQUENCE [LARGE SCALE GENOMIC DNA]</scope>
</reference>
<dbReference type="Pfam" id="PF00719">
    <property type="entry name" value="Pyrophosphatase"/>
    <property type="match status" value="1"/>
</dbReference>
<dbReference type="SUPFAM" id="SSF50324">
    <property type="entry name" value="Inorganic pyrophosphatase"/>
    <property type="match status" value="1"/>
</dbReference>
<evidence type="ECO:0000256" key="5">
    <source>
        <dbReference type="ARBA" id="ARBA00022801"/>
    </source>
</evidence>
<evidence type="ECO:0000256" key="1">
    <source>
        <dbReference type="ARBA" id="ARBA00001946"/>
    </source>
</evidence>
<feature type="non-terminal residue" evidence="7">
    <location>
        <position position="1"/>
    </location>
</feature>
<dbReference type="InterPro" id="IPR008162">
    <property type="entry name" value="Pyrophosphatase"/>
</dbReference>
<protein>
    <recommendedName>
        <fullName evidence="3">inorganic diphosphatase</fullName>
        <ecNumber evidence="3">3.6.1.1</ecNumber>
    </recommendedName>
</protein>
<accession>X6N8I3</accession>
<dbReference type="AlphaFoldDB" id="X6N8I3"/>
<name>X6N8I3_RETFI</name>
<keyword evidence="5" id="KW-0378">Hydrolase</keyword>
<evidence type="ECO:0000256" key="3">
    <source>
        <dbReference type="ARBA" id="ARBA00012146"/>
    </source>
</evidence>
<gene>
    <name evidence="7" type="ORF">RFI_14982</name>
</gene>
<sequence length="196" mass="22591">IYNFICEIPKWTRAKFEIATGETFNPIRQDVKNGKLRFYQHGDMMWNYGAFPQTWEDPEYIPEDTKFPGDNDPLDVIELGTRQLPTGSVTAVKVLGVLGLLDSGETDWKVFAINIKDPLANIMHDVHDIDKHMPGCIDAIRDWLRIYKVCTGAVENQYALRGEALNEEYAKNVIEQAHQHWLQLNEEGRREVSKDE</sequence>